<reference evidence="8 9" key="1">
    <citation type="submission" date="2021-10" db="EMBL/GenBank/DDBJ databases">
        <title>Anaerobic single-cell dispensing facilitates the cultivation of human gut bacteria.</title>
        <authorList>
            <person name="Afrizal A."/>
        </authorList>
    </citation>
    <scope>NUCLEOTIDE SEQUENCE [LARGE SCALE GENOMIC DNA]</scope>
    <source>
        <strain evidence="8 9">CLA-AA-H244</strain>
    </source>
</reference>
<evidence type="ECO:0000313" key="8">
    <source>
        <dbReference type="EMBL" id="MCC2166948.1"/>
    </source>
</evidence>
<dbReference type="PANTHER" id="PTHR11076">
    <property type="entry name" value="DNA REPAIR POLYMERASE UMUC / TRANSFERASE FAMILY MEMBER"/>
    <property type="match status" value="1"/>
</dbReference>
<sequence length="424" mass="47316">MRSEKLIFHIDVNSAFLSWSALERLRGQPGSLDLRTVPSAVGGDEESRHGVVLAKSTPAKKYGITTGEPLAAARRKCPGLIVVKPDFAVYVEQSNRLRALLRRYTDAVIPYSIDEAWAEFENFGRMYGEPEAFANKLRCEIKETLGFTVNIGISTNRLLAKMAGDFKKPDLVHTLFPEEVPGKLWNLPVDHLLFAGKSTCKRLKGLGIYTIGDLAQADSGMLFAHMKKHGLALQEYARGHESAGMFDMDAENKGCGNSVTTPEDVTDPAYARQILLSLCETVGIRLRAEHKKAGGVSVGMRTAGFENSSRQMQLESSTDVTEEIYRAAWTLLMRMWDGKKPLRLLNVTATRLTEFEYRQYSLFDSVDYEKLEKANQAIDQIRSKFGENAVMRASFLKSSVSPTSGGLNKEKRRESIEREADEET</sequence>
<keyword evidence="4" id="KW-0227">DNA damage</keyword>
<dbReference type="GO" id="GO:0003684">
    <property type="term" value="F:damaged DNA binding"/>
    <property type="evidence" value="ECO:0007669"/>
    <property type="project" value="InterPro"/>
</dbReference>
<dbReference type="InterPro" id="IPR050116">
    <property type="entry name" value="DNA_polymerase-Y"/>
</dbReference>
<name>A0AAE3ASD3_9FIRM</name>
<keyword evidence="2" id="KW-0515">Mutator protein</keyword>
<dbReference type="Gene3D" id="3.30.1490.100">
    <property type="entry name" value="DNA polymerase, Y-family, little finger domain"/>
    <property type="match status" value="1"/>
</dbReference>
<keyword evidence="5" id="KW-0808">Transferase</keyword>
<dbReference type="GO" id="GO:0005829">
    <property type="term" value="C:cytosol"/>
    <property type="evidence" value="ECO:0007669"/>
    <property type="project" value="TreeGrafter"/>
</dbReference>
<dbReference type="RefSeq" id="WP_308727870.1">
    <property type="nucleotide sequence ID" value="NZ_JAJEQF010000007.1"/>
</dbReference>
<dbReference type="PANTHER" id="PTHR11076:SF35">
    <property type="entry name" value="DNA REPAIR PROTEIN HOMOLOG YOBH"/>
    <property type="match status" value="1"/>
</dbReference>
<keyword evidence="9" id="KW-1185">Reference proteome</keyword>
<dbReference type="GO" id="GO:0003887">
    <property type="term" value="F:DNA-directed DNA polymerase activity"/>
    <property type="evidence" value="ECO:0007669"/>
    <property type="project" value="UniProtKB-KW"/>
</dbReference>
<keyword evidence="5" id="KW-0239">DNA-directed DNA polymerase</keyword>
<dbReference type="Proteomes" id="UP001199355">
    <property type="component" value="Unassembled WGS sequence"/>
</dbReference>
<dbReference type="EMBL" id="JAJEQF010000007">
    <property type="protein sequence ID" value="MCC2166948.1"/>
    <property type="molecule type" value="Genomic_DNA"/>
</dbReference>
<dbReference type="Gene3D" id="1.10.150.20">
    <property type="entry name" value="5' to 3' exonuclease, C-terminal subdomain"/>
    <property type="match status" value="1"/>
</dbReference>
<dbReference type="GO" id="GO:0042276">
    <property type="term" value="P:error-prone translesion synthesis"/>
    <property type="evidence" value="ECO:0007669"/>
    <property type="project" value="TreeGrafter"/>
</dbReference>
<feature type="compositionally biased region" description="Basic and acidic residues" evidence="6">
    <location>
        <begin position="408"/>
        <end position="418"/>
    </location>
</feature>
<protein>
    <submittedName>
        <fullName evidence="8">DNA polymerase IV</fullName>
    </submittedName>
</protein>
<keyword evidence="3" id="KW-0548">Nucleotidyltransferase</keyword>
<dbReference type="GO" id="GO:0009432">
    <property type="term" value="P:SOS response"/>
    <property type="evidence" value="ECO:0007669"/>
    <property type="project" value="TreeGrafter"/>
</dbReference>
<dbReference type="CDD" id="cd03586">
    <property type="entry name" value="PolY_Pol_IV_kappa"/>
    <property type="match status" value="1"/>
</dbReference>
<dbReference type="PROSITE" id="PS50173">
    <property type="entry name" value="UMUC"/>
    <property type="match status" value="1"/>
</dbReference>
<dbReference type="Gene3D" id="3.40.1170.60">
    <property type="match status" value="1"/>
</dbReference>
<evidence type="ECO:0000256" key="5">
    <source>
        <dbReference type="ARBA" id="ARBA00022932"/>
    </source>
</evidence>
<feature type="domain" description="UmuC" evidence="7">
    <location>
        <begin position="7"/>
        <end position="196"/>
    </location>
</feature>
<dbReference type="InterPro" id="IPR036775">
    <property type="entry name" value="DNA_pol_Y-fam_lit_finger_sf"/>
</dbReference>
<dbReference type="InterPro" id="IPR022880">
    <property type="entry name" value="DNApol_IV"/>
</dbReference>
<evidence type="ECO:0000256" key="4">
    <source>
        <dbReference type="ARBA" id="ARBA00022763"/>
    </source>
</evidence>
<evidence type="ECO:0000313" key="9">
    <source>
        <dbReference type="Proteomes" id="UP001199355"/>
    </source>
</evidence>
<dbReference type="InterPro" id="IPR017961">
    <property type="entry name" value="DNA_pol_Y-fam_little_finger"/>
</dbReference>
<proteinExistence type="inferred from homology"/>
<evidence type="ECO:0000256" key="6">
    <source>
        <dbReference type="SAM" id="MobiDB-lite"/>
    </source>
</evidence>
<comment type="similarity">
    <text evidence="1">Belongs to the DNA polymerase type-Y family.</text>
</comment>
<dbReference type="AlphaFoldDB" id="A0AAE3ASD3"/>
<dbReference type="InterPro" id="IPR043502">
    <property type="entry name" value="DNA/RNA_pol_sf"/>
</dbReference>
<dbReference type="GO" id="GO:0006281">
    <property type="term" value="P:DNA repair"/>
    <property type="evidence" value="ECO:0007669"/>
    <property type="project" value="InterPro"/>
</dbReference>
<comment type="caution">
    <text evidence="8">The sequence shown here is derived from an EMBL/GenBank/DDBJ whole genome shotgun (WGS) entry which is preliminary data.</text>
</comment>
<organism evidence="8 9">
    <name type="scientific">Gallintestinimicrobium propionicum</name>
    <dbReference type="NCBI Taxonomy" id="2981770"/>
    <lineage>
        <taxon>Bacteria</taxon>
        <taxon>Bacillati</taxon>
        <taxon>Bacillota</taxon>
        <taxon>Clostridia</taxon>
        <taxon>Lachnospirales</taxon>
        <taxon>Lachnospiraceae</taxon>
        <taxon>Gallintestinimicrobium</taxon>
    </lineage>
</organism>
<dbReference type="Pfam" id="PF11799">
    <property type="entry name" value="IMS_C"/>
    <property type="match status" value="1"/>
</dbReference>
<evidence type="ECO:0000256" key="3">
    <source>
        <dbReference type="ARBA" id="ARBA00022695"/>
    </source>
</evidence>
<evidence type="ECO:0000256" key="2">
    <source>
        <dbReference type="ARBA" id="ARBA00022457"/>
    </source>
</evidence>
<evidence type="ECO:0000259" key="7">
    <source>
        <dbReference type="PROSITE" id="PS50173"/>
    </source>
</evidence>
<dbReference type="SUPFAM" id="SSF56672">
    <property type="entry name" value="DNA/RNA polymerases"/>
    <property type="match status" value="1"/>
</dbReference>
<dbReference type="SUPFAM" id="SSF100879">
    <property type="entry name" value="Lesion bypass DNA polymerase (Y-family), little finger domain"/>
    <property type="match status" value="1"/>
</dbReference>
<dbReference type="Pfam" id="PF00817">
    <property type="entry name" value="IMS"/>
    <property type="match status" value="1"/>
</dbReference>
<evidence type="ECO:0000256" key="1">
    <source>
        <dbReference type="ARBA" id="ARBA00010945"/>
    </source>
</evidence>
<dbReference type="InterPro" id="IPR043128">
    <property type="entry name" value="Rev_trsase/Diguanyl_cyclase"/>
</dbReference>
<feature type="region of interest" description="Disordered" evidence="6">
    <location>
        <begin position="399"/>
        <end position="424"/>
    </location>
</feature>
<accession>A0AAE3ASD3</accession>
<dbReference type="Gene3D" id="3.30.70.270">
    <property type="match status" value="1"/>
</dbReference>
<gene>
    <name evidence="8" type="ORF">LKD45_04440</name>
</gene>
<dbReference type="InterPro" id="IPR001126">
    <property type="entry name" value="UmuC"/>
</dbReference>